<sequence>MEFDIPEDQASPLPDDPAPPLPEDPDPRPLLPVSPAALPPRDTSGVVPHESSMSIPVPSSPPACPDVHDDHTNSLDEEFLHSPSPMSSEQSSRRLPAFLGSLPQTLCMMRYLPGLATDLETSLMKMNSLLESLLNRDAKIKREQVVEFIQALETLPDPDNIIRPLILKYQREVDKLSEDVQVKDAVRKLITTLTRIGLSCPALEFSVCPATTLEATKKTLRAQGTARCARNVAQRCASLRKFAHGFIGLSAAGRRSMPWRTDGRLPAKLVQLVQLVAKLVQLVAKLTQSVRKFAAKLGWCPASMLGGRRRGLAWCCAVVLDDVNVVEPRPVRTEYRFLVAS</sequence>
<evidence type="ECO:0000313" key="2">
    <source>
        <dbReference type="EMBL" id="CEP02959.1"/>
    </source>
</evidence>
<feature type="compositionally biased region" description="Pro residues" evidence="1">
    <location>
        <begin position="14"/>
        <end position="32"/>
    </location>
</feature>
<gene>
    <name evidence="2" type="ORF">PBRA_009177</name>
</gene>
<feature type="compositionally biased region" description="Basic and acidic residues" evidence="1">
    <location>
        <begin position="66"/>
        <end position="80"/>
    </location>
</feature>
<accession>A0A0G4J6D8</accession>
<organism evidence="2 3">
    <name type="scientific">Plasmodiophora brassicae</name>
    <name type="common">Clubroot disease agent</name>
    <dbReference type="NCBI Taxonomy" id="37360"/>
    <lineage>
        <taxon>Eukaryota</taxon>
        <taxon>Sar</taxon>
        <taxon>Rhizaria</taxon>
        <taxon>Endomyxa</taxon>
        <taxon>Phytomyxea</taxon>
        <taxon>Plasmodiophorida</taxon>
        <taxon>Plasmodiophoridae</taxon>
        <taxon>Plasmodiophora</taxon>
    </lineage>
</organism>
<proteinExistence type="predicted"/>
<reference evidence="2 3" key="1">
    <citation type="submission" date="2015-02" db="EMBL/GenBank/DDBJ databases">
        <authorList>
            <person name="Chooi Y.-H."/>
        </authorList>
    </citation>
    <scope>NUCLEOTIDE SEQUENCE [LARGE SCALE GENOMIC DNA]</scope>
    <source>
        <strain evidence="2">E3</strain>
    </source>
</reference>
<dbReference type="Proteomes" id="UP000039324">
    <property type="component" value="Unassembled WGS sequence"/>
</dbReference>
<evidence type="ECO:0000256" key="1">
    <source>
        <dbReference type="SAM" id="MobiDB-lite"/>
    </source>
</evidence>
<dbReference type="EMBL" id="CDSF01000134">
    <property type="protein sequence ID" value="CEP02959.1"/>
    <property type="molecule type" value="Genomic_DNA"/>
</dbReference>
<evidence type="ECO:0000313" key="3">
    <source>
        <dbReference type="Proteomes" id="UP000039324"/>
    </source>
</evidence>
<protein>
    <submittedName>
        <fullName evidence="2">Uncharacterized protein</fullName>
    </submittedName>
</protein>
<dbReference type="AlphaFoldDB" id="A0A0G4J6D8"/>
<feature type="non-terminal residue" evidence="2">
    <location>
        <position position="341"/>
    </location>
</feature>
<keyword evidence="3" id="KW-1185">Reference proteome</keyword>
<name>A0A0G4J6D8_PLABS</name>
<feature type="region of interest" description="Disordered" evidence="1">
    <location>
        <begin position="1"/>
        <end position="93"/>
    </location>
</feature>